<dbReference type="EMBL" id="LT985188">
    <property type="protein sequence ID" value="SPD87238.1"/>
    <property type="molecule type" value="Genomic_DNA"/>
</dbReference>
<name>A0A2N9JI86_9ACTN</name>
<dbReference type="KEGG" id="mgg:MPLG2_2207"/>
<dbReference type="AlphaFoldDB" id="A0A2N9JI86"/>
<keyword evidence="3" id="KW-1185">Reference proteome</keyword>
<evidence type="ECO:0000313" key="2">
    <source>
        <dbReference type="EMBL" id="SPD87238.1"/>
    </source>
</evidence>
<evidence type="ECO:0000256" key="1">
    <source>
        <dbReference type="SAM" id="MobiDB-lite"/>
    </source>
</evidence>
<evidence type="ECO:0000313" key="3">
    <source>
        <dbReference type="Proteomes" id="UP000238164"/>
    </source>
</evidence>
<sequence>MLRIEYADEGSQPSALHHTSRSPIASAYHISENRLTTITRRLLTVSSFDRGGISDAVANRPGGRPR</sequence>
<gene>
    <name evidence="2" type="ORF">MPLG2_2207</name>
</gene>
<accession>A0A2N9JI86</accession>
<proteinExistence type="predicted"/>
<protein>
    <submittedName>
        <fullName evidence="2">Uncharacterized protein</fullName>
    </submittedName>
</protein>
<organism evidence="2 3">
    <name type="scientific">Micropruina glycogenica</name>
    <dbReference type="NCBI Taxonomy" id="75385"/>
    <lineage>
        <taxon>Bacteria</taxon>
        <taxon>Bacillati</taxon>
        <taxon>Actinomycetota</taxon>
        <taxon>Actinomycetes</taxon>
        <taxon>Propionibacteriales</taxon>
        <taxon>Nocardioidaceae</taxon>
        <taxon>Micropruina</taxon>
    </lineage>
</organism>
<feature type="region of interest" description="Disordered" evidence="1">
    <location>
        <begin position="1"/>
        <end position="21"/>
    </location>
</feature>
<reference evidence="2 3" key="1">
    <citation type="submission" date="2018-02" db="EMBL/GenBank/DDBJ databases">
        <authorList>
            <person name="Cohen D.B."/>
            <person name="Kent A.D."/>
        </authorList>
    </citation>
    <scope>NUCLEOTIDE SEQUENCE [LARGE SCALE GENOMIC DNA]</scope>
    <source>
        <strain evidence="2">1</strain>
    </source>
</reference>
<dbReference type="Proteomes" id="UP000238164">
    <property type="component" value="Chromosome 1"/>
</dbReference>